<evidence type="ECO:0000256" key="3">
    <source>
        <dbReference type="PROSITE-ProRule" id="PRU00059"/>
    </source>
</evidence>
<evidence type="ECO:0000313" key="9">
    <source>
        <dbReference type="RefSeq" id="XP_031554235.1"/>
    </source>
</evidence>
<dbReference type="Proteomes" id="UP000515163">
    <property type="component" value="Unplaced"/>
</dbReference>
<feature type="compositionally biased region" description="Polar residues" evidence="4">
    <location>
        <begin position="454"/>
        <end position="478"/>
    </location>
</feature>
<dbReference type="InterPro" id="IPR035914">
    <property type="entry name" value="Sperma_CUB_dom_sf"/>
</dbReference>
<feature type="signal peptide" evidence="5">
    <location>
        <begin position="1"/>
        <end position="27"/>
    </location>
</feature>
<dbReference type="CDD" id="cd00041">
    <property type="entry name" value="CUB"/>
    <property type="match status" value="1"/>
</dbReference>
<keyword evidence="1" id="KW-0677">Repeat</keyword>
<dbReference type="FunFam" id="2.60.120.290:FF:000005">
    <property type="entry name" value="Procollagen C-endopeptidase enhancer 1"/>
    <property type="match status" value="1"/>
</dbReference>
<accession>A0A6P8HNI1</accession>
<dbReference type="PANTHER" id="PTHR24251:SF52">
    <property type="entry name" value="CUB DOMAIN-CONTAINING PROTEIN"/>
    <property type="match status" value="1"/>
</dbReference>
<dbReference type="PROSITE" id="PS50835">
    <property type="entry name" value="IG_LIKE"/>
    <property type="match status" value="2"/>
</dbReference>
<feature type="compositionally biased region" description="Polar residues" evidence="4">
    <location>
        <begin position="433"/>
        <end position="447"/>
    </location>
</feature>
<keyword evidence="2" id="KW-1015">Disulfide bond</keyword>
<dbReference type="PANTHER" id="PTHR24251">
    <property type="entry name" value="OVOCHYMASE-RELATED"/>
    <property type="match status" value="1"/>
</dbReference>
<evidence type="ECO:0000256" key="1">
    <source>
        <dbReference type="ARBA" id="ARBA00022737"/>
    </source>
</evidence>
<dbReference type="InterPro" id="IPR013783">
    <property type="entry name" value="Ig-like_fold"/>
</dbReference>
<dbReference type="SUPFAM" id="SSF48726">
    <property type="entry name" value="Immunoglobulin"/>
    <property type="match status" value="2"/>
</dbReference>
<comment type="caution">
    <text evidence="3">Lacks conserved residue(s) required for the propagation of feature annotation.</text>
</comment>
<sequence length="671" mass="74140">MFTMEGRPALALQASACFFFVQAVVMATSTIDTDHITGCHNNNVMLNCPLFQTAKSESSDKVELEWKYRETRWKKLAAIDGDGNRSVVSSNRTRYQNRLTLHPNGSMMIASLTPDDERSYLCKVGVDGSSKHYLVKLNVTCTGKVTVIKREVCIEEDVVLNCDAIRRTNPRKLKQVTWHVKNTSSSNSDTSWSPVVDSDGTTVKSGDGFRMNENGSLSLQSRVRDEGQVMYRCEVSKNVDSPREMHVIVLKNIKCGILKRKSENGMPSTVNVCIGHQAELVCPFLRSANISHVRSVKWHARTIGSSKHLQQLFHIKLRETSNGTVFGKNLARNTSRLHGAAGKSIELGLNGSLLIKRIRSVDEGDYECIVKTRHHHQPYRHLIRLQPISCNDSRKVSGKNATLFPTPSISRPATIKTTAGRVALTTAPAKGINGSTITDRVSNQNSTQEKENPLKTSDLSGTSPTSVGESNQTRNGSQITGTLARFLSGSKKQATIKSSTSTSTWTMMKPSLQTVKTSTRVTTFTTFYSGTTEGDALSKEWSLEGAEDNGNGFICGGVLNNSVGTFQSPNFPSAYPANSHCKWTIRLPQDYAAINVTFHHFDLEDEQDCRRDHVAIFDELGNLVGPRHCGMMDCPSEFQVKGRLAVVIFRSDASLQKTGFKLSYKSDRQAK</sequence>
<dbReference type="OrthoDB" id="5976933at2759"/>
<dbReference type="AlphaFoldDB" id="A0A6P8HNI1"/>
<name>A0A6P8HNI1_ACTTE</name>
<dbReference type="InterPro" id="IPR000859">
    <property type="entry name" value="CUB_dom"/>
</dbReference>
<dbReference type="InterPro" id="IPR013106">
    <property type="entry name" value="Ig_V-set"/>
</dbReference>
<dbReference type="InterPro" id="IPR003599">
    <property type="entry name" value="Ig_sub"/>
</dbReference>
<dbReference type="Gene3D" id="2.60.40.10">
    <property type="entry name" value="Immunoglobulins"/>
    <property type="match status" value="3"/>
</dbReference>
<reference evidence="9" key="1">
    <citation type="submission" date="2025-08" db="UniProtKB">
        <authorList>
            <consortium name="RefSeq"/>
        </authorList>
    </citation>
    <scope>IDENTIFICATION</scope>
    <source>
        <tissue evidence="9">Tentacle</tissue>
    </source>
</reference>
<dbReference type="PROSITE" id="PS01180">
    <property type="entry name" value="CUB"/>
    <property type="match status" value="1"/>
</dbReference>
<proteinExistence type="predicted"/>
<dbReference type="KEGG" id="aten:116291235"/>
<dbReference type="Pfam" id="PF00431">
    <property type="entry name" value="CUB"/>
    <property type="match status" value="1"/>
</dbReference>
<feature type="chain" id="PRO_5027955185" evidence="5">
    <location>
        <begin position="28"/>
        <end position="671"/>
    </location>
</feature>
<evidence type="ECO:0000259" key="6">
    <source>
        <dbReference type="PROSITE" id="PS01180"/>
    </source>
</evidence>
<dbReference type="InParanoid" id="A0A6P8HNI1"/>
<dbReference type="Gene3D" id="2.60.120.290">
    <property type="entry name" value="Spermadhesin, CUB domain"/>
    <property type="match status" value="1"/>
</dbReference>
<dbReference type="SMART" id="SM00409">
    <property type="entry name" value="IG"/>
    <property type="match status" value="3"/>
</dbReference>
<keyword evidence="5" id="KW-0732">Signal</keyword>
<evidence type="ECO:0000313" key="8">
    <source>
        <dbReference type="Proteomes" id="UP000515163"/>
    </source>
</evidence>
<protein>
    <submittedName>
        <fullName evidence="9">Uncharacterized protein LOC116291235</fullName>
    </submittedName>
</protein>
<dbReference type="RefSeq" id="XP_031554235.1">
    <property type="nucleotide sequence ID" value="XM_031698375.1"/>
</dbReference>
<gene>
    <name evidence="9" type="primary">LOC116291235</name>
</gene>
<dbReference type="InterPro" id="IPR007110">
    <property type="entry name" value="Ig-like_dom"/>
</dbReference>
<dbReference type="InterPro" id="IPR036179">
    <property type="entry name" value="Ig-like_dom_sf"/>
</dbReference>
<evidence type="ECO:0000259" key="7">
    <source>
        <dbReference type="PROSITE" id="PS50835"/>
    </source>
</evidence>
<dbReference type="Pfam" id="PF07686">
    <property type="entry name" value="V-set"/>
    <property type="match status" value="1"/>
</dbReference>
<dbReference type="SUPFAM" id="SSF49854">
    <property type="entry name" value="Spermadhesin, CUB domain"/>
    <property type="match status" value="1"/>
</dbReference>
<feature type="domain" description="CUB" evidence="6">
    <location>
        <begin position="555"/>
        <end position="667"/>
    </location>
</feature>
<feature type="domain" description="Ig-like" evidence="7">
    <location>
        <begin position="8"/>
        <end position="140"/>
    </location>
</feature>
<evidence type="ECO:0000256" key="5">
    <source>
        <dbReference type="SAM" id="SignalP"/>
    </source>
</evidence>
<organism evidence="8 9">
    <name type="scientific">Actinia tenebrosa</name>
    <name type="common">Australian red waratah sea anemone</name>
    <dbReference type="NCBI Taxonomy" id="6105"/>
    <lineage>
        <taxon>Eukaryota</taxon>
        <taxon>Metazoa</taxon>
        <taxon>Cnidaria</taxon>
        <taxon>Anthozoa</taxon>
        <taxon>Hexacorallia</taxon>
        <taxon>Actiniaria</taxon>
        <taxon>Actiniidae</taxon>
        <taxon>Actinia</taxon>
    </lineage>
</organism>
<keyword evidence="8" id="KW-1185">Reference proteome</keyword>
<dbReference type="GeneID" id="116291235"/>
<feature type="domain" description="Ig-like" evidence="7">
    <location>
        <begin position="156"/>
        <end position="246"/>
    </location>
</feature>
<feature type="region of interest" description="Disordered" evidence="4">
    <location>
        <begin position="431"/>
        <end position="478"/>
    </location>
</feature>
<evidence type="ECO:0000256" key="2">
    <source>
        <dbReference type="ARBA" id="ARBA00023157"/>
    </source>
</evidence>
<dbReference type="SMART" id="SM00042">
    <property type="entry name" value="CUB"/>
    <property type="match status" value="1"/>
</dbReference>
<evidence type="ECO:0000256" key="4">
    <source>
        <dbReference type="SAM" id="MobiDB-lite"/>
    </source>
</evidence>